<organism evidence="1 2">
    <name type="scientific">Candidatus Dojkabacteria bacterium CG_4_10_14_0_2_um_filter_Dojkabacteria_WS6_41_15</name>
    <dbReference type="NCBI Taxonomy" id="2014249"/>
    <lineage>
        <taxon>Bacteria</taxon>
        <taxon>Candidatus Dojkabacteria</taxon>
    </lineage>
</organism>
<evidence type="ECO:0000313" key="1">
    <source>
        <dbReference type="EMBL" id="PJA15198.1"/>
    </source>
</evidence>
<dbReference type="AlphaFoldDB" id="A0A2M7W2T4"/>
<comment type="caution">
    <text evidence="1">The sequence shown here is derived from an EMBL/GenBank/DDBJ whole genome shotgun (WGS) entry which is preliminary data.</text>
</comment>
<dbReference type="Proteomes" id="UP000228952">
    <property type="component" value="Unassembled WGS sequence"/>
</dbReference>
<protein>
    <submittedName>
        <fullName evidence="1">Uncharacterized protein</fullName>
    </submittedName>
</protein>
<dbReference type="EMBL" id="PFQB01000022">
    <property type="protein sequence ID" value="PJA15198.1"/>
    <property type="molecule type" value="Genomic_DNA"/>
</dbReference>
<gene>
    <name evidence="1" type="ORF">COX64_01020</name>
</gene>
<accession>A0A2M7W2T4</accession>
<reference evidence="2" key="1">
    <citation type="submission" date="2017-09" db="EMBL/GenBank/DDBJ databases">
        <title>Depth-based differentiation of microbial function through sediment-hosted aquifers and enrichment of novel symbionts in the deep terrestrial subsurface.</title>
        <authorList>
            <person name="Probst A.J."/>
            <person name="Ladd B."/>
            <person name="Jarett J.K."/>
            <person name="Geller-Mcgrath D.E."/>
            <person name="Sieber C.M.K."/>
            <person name="Emerson J.B."/>
            <person name="Anantharaman K."/>
            <person name="Thomas B.C."/>
            <person name="Malmstrom R."/>
            <person name="Stieglmeier M."/>
            <person name="Klingl A."/>
            <person name="Woyke T."/>
            <person name="Ryan C.M."/>
            <person name="Banfield J.F."/>
        </authorList>
    </citation>
    <scope>NUCLEOTIDE SEQUENCE [LARGE SCALE GENOMIC DNA]</scope>
</reference>
<evidence type="ECO:0000313" key="2">
    <source>
        <dbReference type="Proteomes" id="UP000228952"/>
    </source>
</evidence>
<sequence length="73" mass="8629">MQYPKEIAEIYLLQGKYLLRDSTGGEVLLLINYKGNKFSHRFIALEPSTRFTRAIRRFAKRLLERKHGMNMAK</sequence>
<proteinExistence type="predicted"/>
<name>A0A2M7W2T4_9BACT</name>